<dbReference type="EMBL" id="DTHS01000014">
    <property type="protein sequence ID" value="HHR48358.1"/>
    <property type="molecule type" value="Genomic_DNA"/>
</dbReference>
<accession>A0A7V5XZW9</accession>
<reference evidence="3" key="1">
    <citation type="journal article" date="2020" name="mSystems">
        <title>Genome- and Community-Level Interaction Insights into Carbon Utilization and Element Cycling Functions of Hydrothermarchaeota in Hydrothermal Sediment.</title>
        <authorList>
            <person name="Zhou Z."/>
            <person name="Liu Y."/>
            <person name="Xu W."/>
            <person name="Pan J."/>
            <person name="Luo Z.H."/>
            <person name="Li M."/>
        </authorList>
    </citation>
    <scope>NUCLEOTIDE SEQUENCE [LARGE SCALE GENOMIC DNA]</scope>
    <source>
        <strain evidence="3">SpSt-791</strain>
    </source>
</reference>
<dbReference type="Pfam" id="PF22679">
    <property type="entry name" value="T1R_D3-like"/>
    <property type="match status" value="1"/>
</dbReference>
<dbReference type="InterPro" id="IPR055180">
    <property type="entry name" value="HsdR_RecA-like_helicase_dom_2"/>
</dbReference>
<sequence>MDKYFTDEAEKDGFVVPIIYELRKEEVKLKDEDLEWYIEKITPDDISDELELKNLDEQIRKRINEITVILENKKNIEIICQDIAKHFRDNFDNKFKGLIVTASRKTCVRFKNLLDKYLPKEYCEVVMSYNSDDEEELAEYKSDLINRFKINDTDEINKKIIEKFKKEAYPKLLIVTNMLITGFDEEKLAVLYLYKLLKHHRLLQTMARVNRPAKEKPAGLLVDYVGIFKYLEKAFKFYEEKEAIRDKIISKKEAEDKFNEILNKLENLFKDLIGRFEREIFDQAMDILRDKGKEFVRLYQGLRKWFEFLKSEESDFILKNLVKYKWLTCLYFYYKKLFRPDIDEEKWEKYYKKTIAVIQDLIEPSNLKEFEPKMVDLNYIKELKLANYSEKMKLVGILNALSYICVLNKRNPIYKSIADQVRAIVERWNSGEDILNLEPEIYHILDYVEAKEQEREKKKINDLEFGIKLILEKKKILEAEIWAKELFEKIEELLHPDWHRNPAMLKEVEKRVRGYLAKFWPQLKKEYQLTYEDFKNLAEEIWEYVKEYEER</sequence>
<feature type="domain" description="Restriction endonuclease type I HsdR second RecA-like helicase" evidence="2">
    <location>
        <begin position="132"/>
        <end position="224"/>
    </location>
</feature>
<dbReference type="InterPro" id="IPR027417">
    <property type="entry name" value="P-loop_NTPase"/>
</dbReference>
<evidence type="ECO:0000259" key="2">
    <source>
        <dbReference type="Pfam" id="PF22679"/>
    </source>
</evidence>
<evidence type="ECO:0000313" key="3">
    <source>
        <dbReference type="EMBL" id="HHR48358.1"/>
    </source>
</evidence>
<evidence type="ECO:0000256" key="1">
    <source>
        <dbReference type="ARBA" id="ARBA00022747"/>
    </source>
</evidence>
<protein>
    <recommendedName>
        <fullName evidence="2">Restriction endonuclease type I HsdR second RecA-like helicase domain-containing protein</fullName>
    </recommendedName>
</protein>
<comment type="caution">
    <text evidence="3">The sequence shown here is derived from an EMBL/GenBank/DDBJ whole genome shotgun (WGS) entry which is preliminary data.</text>
</comment>
<dbReference type="SUPFAM" id="SSF52540">
    <property type="entry name" value="P-loop containing nucleoside triphosphate hydrolases"/>
    <property type="match status" value="1"/>
</dbReference>
<dbReference type="PANTHER" id="PTHR30195">
    <property type="entry name" value="TYPE I SITE-SPECIFIC DEOXYRIBONUCLEASE PROTEIN SUBUNIT M AND R"/>
    <property type="match status" value="1"/>
</dbReference>
<organism evidence="3">
    <name type="scientific">candidate division WOR-3 bacterium</name>
    <dbReference type="NCBI Taxonomy" id="2052148"/>
    <lineage>
        <taxon>Bacteria</taxon>
        <taxon>Bacteria division WOR-3</taxon>
    </lineage>
</organism>
<name>A0A7V5XZW9_UNCW3</name>
<dbReference type="PANTHER" id="PTHR30195:SF15">
    <property type="entry name" value="TYPE I RESTRICTION ENZYME HINDI ENDONUCLEASE SUBUNIT"/>
    <property type="match status" value="1"/>
</dbReference>
<dbReference type="AlphaFoldDB" id="A0A7V5XZW9"/>
<gene>
    <name evidence="3" type="ORF">ENV79_01775</name>
</gene>
<proteinExistence type="predicted"/>
<dbReference type="InterPro" id="IPR051268">
    <property type="entry name" value="Type-I_R_enzyme_R_subunit"/>
</dbReference>
<keyword evidence="1" id="KW-0680">Restriction system</keyword>
<dbReference type="Gene3D" id="3.40.50.300">
    <property type="entry name" value="P-loop containing nucleotide triphosphate hydrolases"/>
    <property type="match status" value="1"/>
</dbReference>
<dbReference type="GO" id="GO:0009307">
    <property type="term" value="P:DNA restriction-modification system"/>
    <property type="evidence" value="ECO:0007669"/>
    <property type="project" value="UniProtKB-KW"/>
</dbReference>